<name>A0A644XX92_9ZZZZ</name>
<comment type="caution">
    <text evidence="1">The sequence shown here is derived from an EMBL/GenBank/DDBJ whole genome shotgun (WGS) entry which is preliminary data.</text>
</comment>
<evidence type="ECO:0000313" key="1">
    <source>
        <dbReference type="EMBL" id="MPM18674.1"/>
    </source>
</evidence>
<accession>A0A644XX92</accession>
<protein>
    <submittedName>
        <fullName evidence="1">Uncharacterized protein</fullName>
    </submittedName>
</protein>
<organism evidence="1">
    <name type="scientific">bioreactor metagenome</name>
    <dbReference type="NCBI Taxonomy" id="1076179"/>
    <lineage>
        <taxon>unclassified sequences</taxon>
        <taxon>metagenomes</taxon>
        <taxon>ecological metagenomes</taxon>
    </lineage>
</organism>
<proteinExistence type="predicted"/>
<dbReference type="EMBL" id="VSSQ01003028">
    <property type="protein sequence ID" value="MPM18674.1"/>
    <property type="molecule type" value="Genomic_DNA"/>
</dbReference>
<reference evidence="1" key="1">
    <citation type="submission" date="2019-08" db="EMBL/GenBank/DDBJ databases">
        <authorList>
            <person name="Kucharzyk K."/>
            <person name="Murdoch R.W."/>
            <person name="Higgins S."/>
            <person name="Loffler F."/>
        </authorList>
    </citation>
    <scope>NUCLEOTIDE SEQUENCE</scope>
</reference>
<gene>
    <name evidence="1" type="ORF">SDC9_65087</name>
</gene>
<dbReference type="AlphaFoldDB" id="A0A644XX92"/>
<sequence>MAAGVVNALKAVDVKHEDSHWLLFVPSDKCRKERREQFSVRKPRKVVCILNFNNAPVVIDKNGRSHQNTYK</sequence>